<gene>
    <name evidence="3" type="ORF">BJ878DRAFT_492072</name>
</gene>
<proteinExistence type="predicted"/>
<dbReference type="Proteomes" id="UP000887226">
    <property type="component" value="Unassembled WGS sequence"/>
</dbReference>
<sequence length="652" mass="69904">MRQNALLTKTTGSSKNMPTYDKHNGDGARPLMPTLSASAKSASRTPVTPRIAGSGPPPAATTPLPRRGTTPAAAPKESISTPVSAFLNNNITPRSGKRNSRVFDNTNTTPTATPTAAPASPADDLFRNTQDIQTYGQVGGDREPAKRPNVSFGPTVSDSGYSRNVAPSNGGDSKFFFASEAKAAQAPRPQLAPTKSSSSAFVYANGAMETSPAPHSSGASAVGSAIGEERSQPKFFRANGTPDLQPSPILHVQPPKRAGSTISTSSRMNSPMLAQQNTILTPLRSLSPTKSYQPLLPSPRGIPNLSSPLPRPQQIGRGQSASSVVAARRASIENPQRSLSNERSASISSAETSIPRRISSGSSFEPLCPASLVPSLSSLLFSTTKDAREDTAAASDTQSELQSPIKAGHSLERMNELAADARRERKLLDLEITNSSLAAINRTLEREMRKQTAELRRYRRLSRSGRLSIATSASTRTTGENIADGEEGFGLSDMSEGEESEEETEDSDSDSSDDGTLSPNAMAESDLRHRARDEKRLQLDLSKHQQLLTDSQRMNQSLKRCLEWTEELINEGKKALAYNVKVSDIELGGRVLLPEELEEDDEGMSPIGFGLLKQTRLAASAAWGGEGRDDRDSGVELEGPQRSPIHFEHLPQ</sequence>
<feature type="compositionally biased region" description="Polar residues" evidence="2">
    <location>
        <begin position="35"/>
        <end position="46"/>
    </location>
</feature>
<dbReference type="AlphaFoldDB" id="A0A9P7Z903"/>
<feature type="region of interest" description="Disordered" evidence="2">
    <location>
        <begin position="622"/>
        <end position="652"/>
    </location>
</feature>
<feature type="compositionally biased region" description="Low complexity" evidence="2">
    <location>
        <begin position="320"/>
        <end position="329"/>
    </location>
</feature>
<feature type="compositionally biased region" description="Polar residues" evidence="2">
    <location>
        <begin position="152"/>
        <end position="167"/>
    </location>
</feature>
<feature type="region of interest" description="Disordered" evidence="2">
    <location>
        <begin position="390"/>
        <end position="410"/>
    </location>
</feature>
<feature type="compositionally biased region" description="Low complexity" evidence="2">
    <location>
        <begin position="108"/>
        <end position="122"/>
    </location>
</feature>
<dbReference type="PANTHER" id="PTHR38701">
    <property type="entry name" value="CHROMOSOME 8, WHOLE GENOME SHOTGUN SEQUENCE"/>
    <property type="match status" value="1"/>
</dbReference>
<feature type="compositionally biased region" description="Low complexity" evidence="2">
    <location>
        <begin position="61"/>
        <end position="75"/>
    </location>
</feature>
<feature type="region of interest" description="Disordered" evidence="2">
    <location>
        <begin position="469"/>
        <end position="531"/>
    </location>
</feature>
<reference evidence="3" key="1">
    <citation type="journal article" date="2021" name="IMA Fungus">
        <title>Genomic characterization of three marine fungi, including Emericellopsis atlantica sp. nov. with signatures of a generalist lifestyle and marine biomass degradation.</title>
        <authorList>
            <person name="Hagestad O.C."/>
            <person name="Hou L."/>
            <person name="Andersen J.H."/>
            <person name="Hansen E.H."/>
            <person name="Altermark B."/>
            <person name="Li C."/>
            <person name="Kuhnert E."/>
            <person name="Cox R.J."/>
            <person name="Crous P.W."/>
            <person name="Spatafora J.W."/>
            <person name="Lail K."/>
            <person name="Amirebrahimi M."/>
            <person name="Lipzen A."/>
            <person name="Pangilinan J."/>
            <person name="Andreopoulos W."/>
            <person name="Hayes R.D."/>
            <person name="Ng V."/>
            <person name="Grigoriev I.V."/>
            <person name="Jackson S.A."/>
            <person name="Sutton T.D.S."/>
            <person name="Dobson A.D.W."/>
            <person name="Rama T."/>
        </authorList>
    </citation>
    <scope>NUCLEOTIDE SEQUENCE</scope>
    <source>
        <strain evidence="3">TRa3180A</strain>
    </source>
</reference>
<feature type="region of interest" description="Disordered" evidence="2">
    <location>
        <begin position="1"/>
        <end position="123"/>
    </location>
</feature>
<name>A0A9P7Z903_9HELO</name>
<feature type="compositionally biased region" description="Polar residues" evidence="2">
    <location>
        <begin position="1"/>
        <end position="17"/>
    </location>
</feature>
<evidence type="ECO:0000256" key="2">
    <source>
        <dbReference type="SAM" id="MobiDB-lite"/>
    </source>
</evidence>
<accession>A0A9P7Z903</accession>
<dbReference type="EMBL" id="MU253769">
    <property type="protein sequence ID" value="KAG9247556.1"/>
    <property type="molecule type" value="Genomic_DNA"/>
</dbReference>
<feature type="compositionally biased region" description="Polar residues" evidence="2">
    <location>
        <begin position="78"/>
        <end position="93"/>
    </location>
</feature>
<keyword evidence="4" id="KW-1185">Reference proteome</keyword>
<evidence type="ECO:0000313" key="3">
    <source>
        <dbReference type="EMBL" id="KAG9247556.1"/>
    </source>
</evidence>
<feature type="compositionally biased region" description="Polar residues" evidence="2">
    <location>
        <begin position="260"/>
        <end position="292"/>
    </location>
</feature>
<evidence type="ECO:0000256" key="1">
    <source>
        <dbReference type="SAM" id="Coils"/>
    </source>
</evidence>
<feature type="coiled-coil region" evidence="1">
    <location>
        <begin position="411"/>
        <end position="461"/>
    </location>
</feature>
<feature type="compositionally biased region" description="Acidic residues" evidence="2">
    <location>
        <begin position="495"/>
        <end position="513"/>
    </location>
</feature>
<protein>
    <submittedName>
        <fullName evidence="3">Uncharacterized protein</fullName>
    </submittedName>
</protein>
<keyword evidence="1" id="KW-0175">Coiled coil</keyword>
<feature type="region of interest" description="Disordered" evidence="2">
    <location>
        <begin position="235"/>
        <end position="358"/>
    </location>
</feature>
<comment type="caution">
    <text evidence="3">The sequence shown here is derived from an EMBL/GenBank/DDBJ whole genome shotgun (WGS) entry which is preliminary data.</text>
</comment>
<feature type="compositionally biased region" description="Polar residues" evidence="2">
    <location>
        <begin position="469"/>
        <end position="480"/>
    </location>
</feature>
<evidence type="ECO:0000313" key="4">
    <source>
        <dbReference type="Proteomes" id="UP000887226"/>
    </source>
</evidence>
<organism evidence="3 4">
    <name type="scientific">Calycina marina</name>
    <dbReference type="NCBI Taxonomy" id="1763456"/>
    <lineage>
        <taxon>Eukaryota</taxon>
        <taxon>Fungi</taxon>
        <taxon>Dikarya</taxon>
        <taxon>Ascomycota</taxon>
        <taxon>Pezizomycotina</taxon>
        <taxon>Leotiomycetes</taxon>
        <taxon>Helotiales</taxon>
        <taxon>Pezizellaceae</taxon>
        <taxon>Calycina</taxon>
    </lineage>
</organism>
<feature type="region of interest" description="Disordered" evidence="2">
    <location>
        <begin position="135"/>
        <end position="167"/>
    </location>
</feature>
<dbReference type="OrthoDB" id="2555519at2759"/>
<dbReference type="PANTHER" id="PTHR38701:SF1">
    <property type="entry name" value="UP-REGULATED DURING SEPTATION PROTEIN 1 DOMAIN-CONTAINING PROTEIN"/>
    <property type="match status" value="1"/>
</dbReference>
<feature type="compositionally biased region" description="Polar residues" evidence="2">
    <location>
        <begin position="333"/>
        <end position="352"/>
    </location>
</feature>